<evidence type="ECO:0000256" key="2">
    <source>
        <dbReference type="SAM" id="MobiDB-lite"/>
    </source>
</evidence>
<reference evidence="3 4" key="1">
    <citation type="journal article" date="2019" name="Nat. Med.">
        <title>A library of human gut bacterial isolates paired with longitudinal multiomics data enables mechanistic microbiome research.</title>
        <authorList>
            <person name="Poyet M."/>
            <person name="Groussin M."/>
            <person name="Gibbons S.M."/>
            <person name="Avila-Pacheco J."/>
            <person name="Jiang X."/>
            <person name="Kearney S.M."/>
            <person name="Perrotta A.R."/>
            <person name="Berdy B."/>
            <person name="Zhao S."/>
            <person name="Lieberman T.D."/>
            <person name="Swanson P.K."/>
            <person name="Smith M."/>
            <person name="Roesemann S."/>
            <person name="Alexander J.E."/>
            <person name="Rich S.A."/>
            <person name="Livny J."/>
            <person name="Vlamakis H."/>
            <person name="Clish C."/>
            <person name="Bullock K."/>
            <person name="Deik A."/>
            <person name="Scott J."/>
            <person name="Pierce K.A."/>
            <person name="Xavier R.J."/>
            <person name="Alm E.J."/>
        </authorList>
    </citation>
    <scope>NUCLEOTIDE SEQUENCE [LARGE SCALE GENOMIC DNA]</scope>
    <source>
        <strain evidence="3 4">BIOML-A1</strain>
    </source>
</reference>
<name>A0ABQ6S205_9BACT</name>
<keyword evidence="1" id="KW-0175">Coiled coil</keyword>
<feature type="region of interest" description="Disordered" evidence="2">
    <location>
        <begin position="1"/>
        <end position="144"/>
    </location>
</feature>
<keyword evidence="4" id="KW-1185">Reference proteome</keyword>
<comment type="caution">
    <text evidence="3">The sequence shown here is derived from an EMBL/GenBank/DDBJ whole genome shotgun (WGS) entry which is preliminary data.</text>
</comment>
<feature type="compositionally biased region" description="Basic and acidic residues" evidence="2">
    <location>
        <begin position="14"/>
        <end position="23"/>
    </location>
</feature>
<gene>
    <name evidence="3" type="ORF">F2A26_10570</name>
</gene>
<organism evidence="3 4">
    <name type="scientific">Alistipes finegoldii</name>
    <dbReference type="NCBI Taxonomy" id="214856"/>
    <lineage>
        <taxon>Bacteria</taxon>
        <taxon>Pseudomonadati</taxon>
        <taxon>Bacteroidota</taxon>
        <taxon>Bacteroidia</taxon>
        <taxon>Bacteroidales</taxon>
        <taxon>Rikenellaceae</taxon>
        <taxon>Alistipes</taxon>
    </lineage>
</organism>
<evidence type="ECO:0000313" key="3">
    <source>
        <dbReference type="EMBL" id="KAA3158646.1"/>
    </source>
</evidence>
<dbReference type="EMBL" id="VVND01000016">
    <property type="protein sequence ID" value="KAA3158646.1"/>
    <property type="molecule type" value="Genomic_DNA"/>
</dbReference>
<dbReference type="InterPro" id="IPR007139">
    <property type="entry name" value="DUF349"/>
</dbReference>
<dbReference type="Pfam" id="PF03993">
    <property type="entry name" value="DUF349"/>
    <property type="match status" value="5"/>
</dbReference>
<feature type="coiled-coil region" evidence="1">
    <location>
        <begin position="705"/>
        <end position="773"/>
    </location>
</feature>
<protein>
    <submittedName>
        <fullName evidence="3">DUF349 domain-containing protein</fullName>
    </submittedName>
</protein>
<evidence type="ECO:0000313" key="4">
    <source>
        <dbReference type="Proteomes" id="UP000324870"/>
    </source>
</evidence>
<accession>A0ABQ6S205</accession>
<feature type="compositionally biased region" description="Low complexity" evidence="2">
    <location>
        <begin position="73"/>
        <end position="137"/>
    </location>
</feature>
<proteinExistence type="predicted"/>
<dbReference type="RefSeq" id="WP_130063486.1">
    <property type="nucleotide sequence ID" value="NZ_DBGCRH010000017.1"/>
</dbReference>
<sequence>MATENPILPAPEEQVSKAAEDVQKATSEVTPEVPDSETAAIAEPETPAVAQGEPAASAAEAPVSEALAEETVAETAAEAPAAGEVAADAPAAGEVAADAPADGEGAPAEMPAAEVPAAEVVAEAPAAETAAEAAPAEETARAKRARIKPAAEAVVTETEEEAAASDVQVDFADEEAALAAQDAGLELEGETAEEAEAEQMAGSAADTEDKFTGRGKEELVALFTRMLEEQPVQSIRRDVEALKIAFYRIRRAEVEAARRKFIEEGGAEEDFAPAVDGVEVQLKELFKEYRRRRDEFIANLEAEKEKNLQVKLGIIEELKELVNSDETLNHTFTKFRELQQRWKETGIVPLQNVKDLWETYNLHVENFYSFIKINKELRDLDLKKNYEQKVTLCEQAEALVLEPSVVEAFHKLQKLHDEWRETGPVANEYKEVLWERFKAASSRINKQHQEHFEALKGEQVRNLELKTELCAATEELAAQPLTTRKEWNRASDRLLEIQKTWKTIGFAPKKDNNRIYERFRTACDRFFEAKRQFYSGVKAEMEHNLQLKTEICEAAESLMNSEEWKKATDELIALQARWKEIGAVSRRHSDAIWRRFRAACDKFFERKGAHFASVDGEHEENLKKKLALLEEMAAADVKTGGYDVIRDFQRCWGEIGFVPIKQKDAVQKKYKAAVDALFNTLRGTERDRSMNRFREKVSSFKSAGGSRLRSERERLYGKVRQLEQEIGLLENNIGFFAKSKNAESLIADVKAKIERAREDMAAAIEKVKLIDRQAQEENHENNENK</sequence>
<feature type="compositionally biased region" description="Low complexity" evidence="2">
    <location>
        <begin position="37"/>
        <end position="66"/>
    </location>
</feature>
<evidence type="ECO:0000256" key="1">
    <source>
        <dbReference type="SAM" id="Coils"/>
    </source>
</evidence>
<dbReference type="Proteomes" id="UP000324870">
    <property type="component" value="Unassembled WGS sequence"/>
</dbReference>